<dbReference type="EMBL" id="BOPG01000024">
    <property type="protein sequence ID" value="GIJ56341.1"/>
    <property type="molecule type" value="Genomic_DNA"/>
</dbReference>
<name>A0A8J3Z2N3_9ACTN</name>
<accession>A0A8J3Z2N3</accession>
<gene>
    <name evidence="11" type="ORF">Vau01_038570</name>
</gene>
<organism evidence="11 12">
    <name type="scientific">Virgisporangium aurantiacum</name>
    <dbReference type="NCBI Taxonomy" id="175570"/>
    <lineage>
        <taxon>Bacteria</taxon>
        <taxon>Bacillati</taxon>
        <taxon>Actinomycetota</taxon>
        <taxon>Actinomycetes</taxon>
        <taxon>Micromonosporales</taxon>
        <taxon>Micromonosporaceae</taxon>
        <taxon>Virgisporangium</taxon>
    </lineage>
</organism>
<keyword evidence="9" id="KW-1133">Transmembrane helix</keyword>
<reference evidence="11" key="1">
    <citation type="submission" date="2021-01" db="EMBL/GenBank/DDBJ databases">
        <title>Whole genome shotgun sequence of Virgisporangium aurantiacum NBRC 16421.</title>
        <authorList>
            <person name="Komaki H."/>
            <person name="Tamura T."/>
        </authorList>
    </citation>
    <scope>NUCLEOTIDE SEQUENCE</scope>
    <source>
        <strain evidence="11">NBRC 16421</strain>
    </source>
</reference>
<dbReference type="GO" id="GO:0046983">
    <property type="term" value="F:protein dimerization activity"/>
    <property type="evidence" value="ECO:0007669"/>
    <property type="project" value="InterPro"/>
</dbReference>
<evidence type="ECO:0000256" key="2">
    <source>
        <dbReference type="ARBA" id="ARBA00012438"/>
    </source>
</evidence>
<evidence type="ECO:0000313" key="11">
    <source>
        <dbReference type="EMBL" id="GIJ56341.1"/>
    </source>
</evidence>
<keyword evidence="4" id="KW-0808">Transferase</keyword>
<keyword evidence="12" id="KW-1185">Reference proteome</keyword>
<evidence type="ECO:0000256" key="4">
    <source>
        <dbReference type="ARBA" id="ARBA00022679"/>
    </source>
</evidence>
<dbReference type="PANTHER" id="PTHR24421">
    <property type="entry name" value="NITRATE/NITRITE SENSOR PROTEIN NARX-RELATED"/>
    <property type="match status" value="1"/>
</dbReference>
<dbReference type="GO" id="GO:0016020">
    <property type="term" value="C:membrane"/>
    <property type="evidence" value="ECO:0007669"/>
    <property type="project" value="InterPro"/>
</dbReference>
<feature type="domain" description="Signal transduction histidine kinase subgroup 3 dimerisation and phosphoacceptor" evidence="10">
    <location>
        <begin position="183"/>
        <end position="246"/>
    </location>
</feature>
<dbReference type="Gene3D" id="1.20.5.1930">
    <property type="match status" value="1"/>
</dbReference>
<protein>
    <recommendedName>
        <fullName evidence="2">histidine kinase</fullName>
        <ecNumber evidence="2">2.7.13.3</ecNumber>
    </recommendedName>
</protein>
<sequence>MSKLIPLAAAAVLGLIGVAEIALDGAFSRAPAAPVAVLAAVVAGAVIAAWLPVAGTAVVATGFPIATVGGLTGPTGVVVLAFFLAPGWAGYRQPPRRSWAAPLAAQVMASLGTWIAGRAAGSTVAGLGAMAWENLFFGLLAWGAWGVGIVARRLRERADLLARLAAAQDAERTARERAVVVEERQRIARDMHDAVAHSLSVMVLQLGAVRSTLPSGTPQADMLLGVERLGRESVRELRALLGMLRAEPDPTAQPSLARLAELVAEVRAAGLPVQMHIHGDVVSLPRALDASAYRVVQEALTNVLRHAGTVPTTVAVRRDAGRVTVVVENEPGAPGRVGTGGGHGLVGMRERVAMFDGEFAASARADGGFLVRAGFPVTA</sequence>
<evidence type="ECO:0000256" key="7">
    <source>
        <dbReference type="ARBA" id="ARBA00022840"/>
    </source>
</evidence>
<feature type="transmembrane region" description="Helical" evidence="9">
    <location>
        <begin position="135"/>
        <end position="154"/>
    </location>
</feature>
<dbReference type="PANTHER" id="PTHR24421:SF10">
    <property type="entry name" value="NITRATE_NITRITE SENSOR PROTEIN NARQ"/>
    <property type="match status" value="1"/>
</dbReference>
<evidence type="ECO:0000256" key="5">
    <source>
        <dbReference type="ARBA" id="ARBA00022741"/>
    </source>
</evidence>
<dbReference type="InterPro" id="IPR036890">
    <property type="entry name" value="HATPase_C_sf"/>
</dbReference>
<dbReference type="Proteomes" id="UP000612585">
    <property type="component" value="Unassembled WGS sequence"/>
</dbReference>
<keyword evidence="9" id="KW-0472">Membrane</keyword>
<dbReference type="CDD" id="cd16917">
    <property type="entry name" value="HATPase_UhpB-NarQ-NarX-like"/>
    <property type="match status" value="1"/>
</dbReference>
<evidence type="ECO:0000256" key="6">
    <source>
        <dbReference type="ARBA" id="ARBA00022777"/>
    </source>
</evidence>
<evidence type="ECO:0000256" key="9">
    <source>
        <dbReference type="SAM" id="Phobius"/>
    </source>
</evidence>
<keyword evidence="9" id="KW-0812">Transmembrane</keyword>
<dbReference type="GO" id="GO:0005524">
    <property type="term" value="F:ATP binding"/>
    <property type="evidence" value="ECO:0007669"/>
    <property type="project" value="UniProtKB-KW"/>
</dbReference>
<keyword evidence="3" id="KW-0597">Phosphoprotein</keyword>
<evidence type="ECO:0000256" key="1">
    <source>
        <dbReference type="ARBA" id="ARBA00000085"/>
    </source>
</evidence>
<keyword evidence="7" id="KW-0067">ATP-binding</keyword>
<evidence type="ECO:0000313" key="12">
    <source>
        <dbReference type="Proteomes" id="UP000612585"/>
    </source>
</evidence>
<evidence type="ECO:0000256" key="3">
    <source>
        <dbReference type="ARBA" id="ARBA00022553"/>
    </source>
</evidence>
<dbReference type="Gene3D" id="3.30.565.10">
    <property type="entry name" value="Histidine kinase-like ATPase, C-terminal domain"/>
    <property type="match status" value="1"/>
</dbReference>
<comment type="catalytic activity">
    <reaction evidence="1">
        <text>ATP + protein L-histidine = ADP + protein N-phospho-L-histidine.</text>
        <dbReference type="EC" id="2.7.13.3"/>
    </reaction>
</comment>
<evidence type="ECO:0000259" key="10">
    <source>
        <dbReference type="Pfam" id="PF07730"/>
    </source>
</evidence>
<proteinExistence type="predicted"/>
<dbReference type="EC" id="2.7.13.3" evidence="2"/>
<keyword evidence="5" id="KW-0547">Nucleotide-binding</keyword>
<evidence type="ECO:0000256" key="8">
    <source>
        <dbReference type="ARBA" id="ARBA00023012"/>
    </source>
</evidence>
<dbReference type="GO" id="GO:0000155">
    <property type="term" value="F:phosphorelay sensor kinase activity"/>
    <property type="evidence" value="ECO:0007669"/>
    <property type="project" value="InterPro"/>
</dbReference>
<feature type="transmembrane region" description="Helical" evidence="9">
    <location>
        <begin position="35"/>
        <end position="53"/>
    </location>
</feature>
<comment type="caution">
    <text evidence="11">The sequence shown here is derived from an EMBL/GenBank/DDBJ whole genome shotgun (WGS) entry which is preliminary data.</text>
</comment>
<dbReference type="AlphaFoldDB" id="A0A8J3Z2N3"/>
<dbReference type="InterPro" id="IPR011712">
    <property type="entry name" value="Sig_transdc_His_kin_sub3_dim/P"/>
</dbReference>
<keyword evidence="8" id="KW-0902">Two-component regulatory system</keyword>
<feature type="transmembrane region" description="Helical" evidence="9">
    <location>
        <begin position="65"/>
        <end position="89"/>
    </location>
</feature>
<dbReference type="InterPro" id="IPR050482">
    <property type="entry name" value="Sensor_HK_TwoCompSys"/>
</dbReference>
<dbReference type="Pfam" id="PF07730">
    <property type="entry name" value="HisKA_3"/>
    <property type="match status" value="1"/>
</dbReference>
<dbReference type="RefSeq" id="WP_203994509.1">
    <property type="nucleotide sequence ID" value="NZ_BOPG01000024.1"/>
</dbReference>
<keyword evidence="6 11" id="KW-0418">Kinase</keyword>
<dbReference type="SUPFAM" id="SSF55874">
    <property type="entry name" value="ATPase domain of HSP90 chaperone/DNA topoisomerase II/histidine kinase"/>
    <property type="match status" value="1"/>
</dbReference>